<dbReference type="PANTHER" id="PTHR11254:SF429">
    <property type="entry name" value="E3 UBIQUITIN-PROTEIN LIGASE SU(DX)"/>
    <property type="match status" value="1"/>
</dbReference>
<evidence type="ECO:0000259" key="7">
    <source>
        <dbReference type="PROSITE" id="PS50020"/>
    </source>
</evidence>
<proteinExistence type="predicted"/>
<evidence type="ECO:0000256" key="2">
    <source>
        <dbReference type="ARBA" id="ARBA00004906"/>
    </source>
</evidence>
<feature type="domain" description="WW" evidence="7">
    <location>
        <begin position="159"/>
        <end position="192"/>
    </location>
</feature>
<keyword evidence="4" id="KW-0808">Transferase</keyword>
<dbReference type="GO" id="GO:0061630">
    <property type="term" value="F:ubiquitin protein ligase activity"/>
    <property type="evidence" value="ECO:0007669"/>
    <property type="project" value="UniProtKB-EC"/>
</dbReference>
<dbReference type="EC" id="2.3.2.26" evidence="3"/>
<dbReference type="Pfam" id="PF00632">
    <property type="entry name" value="HECT"/>
    <property type="match status" value="1"/>
</dbReference>
<comment type="pathway">
    <text evidence="2">Protein modification; protein ubiquitination.</text>
</comment>
<dbReference type="Gene3D" id="3.30.2410.10">
    <property type="entry name" value="Hect, E3 ligase catalytic domain"/>
    <property type="match status" value="1"/>
</dbReference>
<evidence type="ECO:0000256" key="6">
    <source>
        <dbReference type="PROSITE-ProRule" id="PRU00104"/>
    </source>
</evidence>
<dbReference type="InterPro" id="IPR036020">
    <property type="entry name" value="WW_dom_sf"/>
</dbReference>
<feature type="domain" description="HECT" evidence="8">
    <location>
        <begin position="245"/>
        <end position="599"/>
    </location>
</feature>
<dbReference type="InterPro" id="IPR001202">
    <property type="entry name" value="WW_dom"/>
</dbReference>
<dbReference type="EMBL" id="PIXR01001294">
    <property type="protein sequence ID" value="TBU01836.1"/>
    <property type="molecule type" value="Genomic_DNA"/>
</dbReference>
<evidence type="ECO:0000256" key="4">
    <source>
        <dbReference type="ARBA" id="ARBA00022679"/>
    </source>
</evidence>
<dbReference type="PROSITE" id="PS01159">
    <property type="entry name" value="WW_DOMAIN_1"/>
    <property type="match status" value="1"/>
</dbReference>
<evidence type="ECO:0000256" key="5">
    <source>
        <dbReference type="ARBA" id="ARBA00022786"/>
    </source>
</evidence>
<dbReference type="PROSITE" id="PS50020">
    <property type="entry name" value="WW_DOMAIN_2"/>
    <property type="match status" value="1"/>
</dbReference>
<dbReference type="SUPFAM" id="SSF51045">
    <property type="entry name" value="WW domain"/>
    <property type="match status" value="1"/>
</dbReference>
<dbReference type="Gene3D" id="3.30.2160.10">
    <property type="entry name" value="Hect, E3 ligase catalytic domain"/>
    <property type="match status" value="1"/>
</dbReference>
<dbReference type="AlphaFoldDB" id="A0A4Q9L3T7"/>
<accession>A0A4Q9L3T7</accession>
<dbReference type="InterPro" id="IPR035983">
    <property type="entry name" value="Hect_E3_ubiquitin_ligase"/>
</dbReference>
<dbReference type="VEuPathDB" id="MicrosporidiaDB:CWI36_0012p0090"/>
<dbReference type="GO" id="GO:0005737">
    <property type="term" value="C:cytoplasm"/>
    <property type="evidence" value="ECO:0007669"/>
    <property type="project" value="TreeGrafter"/>
</dbReference>
<reference evidence="9 10" key="1">
    <citation type="submission" date="2017-12" db="EMBL/GenBank/DDBJ databases">
        <authorList>
            <person name="Pombert J.-F."/>
            <person name="Haag K.L."/>
            <person name="Ebert D."/>
        </authorList>
    </citation>
    <scope>NUCLEOTIDE SEQUENCE [LARGE SCALE GENOMIC DNA]</scope>
    <source>
        <strain evidence="9">IL-BN-2</strain>
    </source>
</reference>
<evidence type="ECO:0000256" key="3">
    <source>
        <dbReference type="ARBA" id="ARBA00012485"/>
    </source>
</evidence>
<evidence type="ECO:0000313" key="9">
    <source>
        <dbReference type="EMBL" id="TBU01836.1"/>
    </source>
</evidence>
<dbReference type="CDD" id="cd00201">
    <property type="entry name" value="WW"/>
    <property type="match status" value="1"/>
</dbReference>
<keyword evidence="5 6" id="KW-0833">Ubl conjugation pathway</keyword>
<name>A0A4Q9L3T7_9MICR</name>
<comment type="catalytic activity">
    <reaction evidence="1">
        <text>S-ubiquitinyl-[E2 ubiquitin-conjugating enzyme]-L-cysteine + [acceptor protein]-L-lysine = [E2 ubiquitin-conjugating enzyme]-L-cysteine + N(6)-ubiquitinyl-[acceptor protein]-L-lysine.</text>
        <dbReference type="EC" id="2.3.2.26"/>
    </reaction>
</comment>
<dbReference type="PANTHER" id="PTHR11254">
    <property type="entry name" value="HECT DOMAIN UBIQUITIN-PROTEIN LIGASE"/>
    <property type="match status" value="1"/>
</dbReference>
<dbReference type="Proteomes" id="UP000293045">
    <property type="component" value="Unassembled WGS sequence"/>
</dbReference>
<evidence type="ECO:0000256" key="1">
    <source>
        <dbReference type="ARBA" id="ARBA00000885"/>
    </source>
</evidence>
<protein>
    <recommendedName>
        <fullName evidence="3">HECT-type E3 ubiquitin transferase</fullName>
        <ecNumber evidence="3">2.3.2.26</ecNumber>
    </recommendedName>
</protein>
<dbReference type="UniPathway" id="UPA00143"/>
<dbReference type="PROSITE" id="PS50237">
    <property type="entry name" value="HECT"/>
    <property type="match status" value="1"/>
</dbReference>
<dbReference type="GO" id="GO:0016567">
    <property type="term" value="P:protein ubiquitination"/>
    <property type="evidence" value="ECO:0007669"/>
    <property type="project" value="UniProtKB-UniPathway"/>
</dbReference>
<dbReference type="Pfam" id="PF00397">
    <property type="entry name" value="WW"/>
    <property type="match status" value="1"/>
</dbReference>
<dbReference type="VEuPathDB" id="MicrosporidiaDB:CWI39_1294p0010"/>
<comment type="caution">
    <text evidence="9">The sequence shown here is derived from an EMBL/GenBank/DDBJ whole genome shotgun (WGS) entry which is preliminary data.</text>
</comment>
<sequence>MERTSLKKCGFFSFFKKCEFEMCFYDGNKMHSLKLNVGKAYIGYVCKTTQENFKIIFKIDGKLEDSYTFKPIRGRFILKIKNDFFHGKVYVFATENSMFHELECKKIRKNPFSKIPFVKTIEICSPVIERFLLYDGRFYFVNKKTLKSFWSEKNEFVAVALPANWEENFTKNGIPYYINHDYRITTWVRPYSFYFVGKIEGKLKRYKILSKKKREYSNLRRSRLNIIARRGFLIQSTAGQIIGAQVADLMKDIHIYFIDEPGEDYGALLREYFYETSFEIAQDYRMQEVENIFDVLPLNTSNSVDNSYIPPTNIEAVKKTYFNYESAEPENPFFENIENKGKNCLDDKSFFKFVGIFLALAIEHQKNIGVNFSLAFYENILQRNFTISHIQDIQFQSSMVWLLENDHDLSSEDVDVNKNSESISTGNNRRIQNNRNDYVASLISNCIYKSKIFSYESIRNGFYYVCVPEFSEIFNCYDLLYILHGNETVTPALIKQNLVFTNCTNSTKEIIYLLKILDKKNEKYLRKFLSFVTGTGTVLFNAIKFGKFTIYIEQENKKISLIRASSCINKLYIGKYDSLEQFEGIIDFCLYNTEGFHKI</sequence>
<evidence type="ECO:0000313" key="10">
    <source>
        <dbReference type="Proteomes" id="UP000293045"/>
    </source>
</evidence>
<gene>
    <name evidence="9" type="ORF">CWI39_1294p0010</name>
</gene>
<dbReference type="SUPFAM" id="SSF56204">
    <property type="entry name" value="Hect, E3 ligase catalytic domain"/>
    <property type="match status" value="1"/>
</dbReference>
<organism evidence="9 10">
    <name type="scientific">Hamiltosporidium magnivora</name>
    <dbReference type="NCBI Taxonomy" id="148818"/>
    <lineage>
        <taxon>Eukaryota</taxon>
        <taxon>Fungi</taxon>
        <taxon>Fungi incertae sedis</taxon>
        <taxon>Microsporidia</taxon>
        <taxon>Dubosqiidae</taxon>
        <taxon>Hamiltosporidium</taxon>
    </lineage>
</organism>
<feature type="active site" description="Glycyl thioester intermediate" evidence="6">
    <location>
        <position position="567"/>
    </location>
</feature>
<dbReference type="SMART" id="SM00456">
    <property type="entry name" value="WW"/>
    <property type="match status" value="1"/>
</dbReference>
<dbReference type="Gene3D" id="2.20.70.10">
    <property type="match status" value="1"/>
</dbReference>
<dbReference type="GO" id="GO:0043161">
    <property type="term" value="P:proteasome-mediated ubiquitin-dependent protein catabolic process"/>
    <property type="evidence" value="ECO:0007669"/>
    <property type="project" value="TreeGrafter"/>
</dbReference>
<evidence type="ECO:0000259" key="8">
    <source>
        <dbReference type="PROSITE" id="PS50237"/>
    </source>
</evidence>
<dbReference type="Gene3D" id="3.90.1750.10">
    <property type="entry name" value="Hect, E3 ligase catalytic domains"/>
    <property type="match status" value="1"/>
</dbReference>
<dbReference type="SMART" id="SM00119">
    <property type="entry name" value="HECTc"/>
    <property type="match status" value="1"/>
</dbReference>
<dbReference type="InterPro" id="IPR000569">
    <property type="entry name" value="HECT_dom"/>
</dbReference>
<dbReference type="InterPro" id="IPR050409">
    <property type="entry name" value="E3_ubiq-protein_ligase"/>
</dbReference>